<evidence type="ECO:0000313" key="2">
    <source>
        <dbReference type="EMBL" id="PZR52434.1"/>
    </source>
</evidence>
<dbReference type="InterPro" id="IPR003709">
    <property type="entry name" value="VanY-like_core_dom"/>
</dbReference>
<evidence type="ECO:0000259" key="1">
    <source>
        <dbReference type="Pfam" id="PF02557"/>
    </source>
</evidence>
<evidence type="ECO:0000313" key="3">
    <source>
        <dbReference type="Proteomes" id="UP000248783"/>
    </source>
</evidence>
<dbReference type="GO" id="GO:0006508">
    <property type="term" value="P:proteolysis"/>
    <property type="evidence" value="ECO:0007669"/>
    <property type="project" value="InterPro"/>
</dbReference>
<dbReference type="PANTHER" id="PTHR34385">
    <property type="entry name" value="D-ALANYL-D-ALANINE CARBOXYPEPTIDASE"/>
    <property type="match status" value="1"/>
</dbReference>
<accession>A0A2W5Y3M7</accession>
<comment type="caution">
    <text evidence="2">The sequence shown here is derived from an EMBL/GenBank/DDBJ whole genome shotgun (WGS) entry which is preliminary data.</text>
</comment>
<dbReference type="InterPro" id="IPR052179">
    <property type="entry name" value="DD-CPase-like"/>
</dbReference>
<dbReference type="GO" id="GO:0008233">
    <property type="term" value="F:peptidase activity"/>
    <property type="evidence" value="ECO:0007669"/>
    <property type="project" value="InterPro"/>
</dbReference>
<keyword evidence="3" id="KW-1185">Reference proteome</keyword>
<gene>
    <name evidence="2" type="ORF">DNL40_12275</name>
</gene>
<dbReference type="Gene3D" id="3.30.1380.10">
    <property type="match status" value="1"/>
</dbReference>
<dbReference type="PANTHER" id="PTHR34385:SF1">
    <property type="entry name" value="PEPTIDOGLYCAN L-ALANYL-D-GLUTAMATE ENDOPEPTIDASE CWLK"/>
    <property type="match status" value="1"/>
</dbReference>
<dbReference type="Proteomes" id="UP000248783">
    <property type="component" value="Unassembled WGS sequence"/>
</dbReference>
<sequence>MDGITAISQRVSEIRALLGASTISRPQPTETSDGAGFGQVLDAVMAQGAASASVRTADGVPADLARYGNGRIPASALETVDGTAHRLWAPAAGSLEQLIEAAGTDGVTIGITDSYRSYESQVDVAARKGLYSQGGLAAAPGTSPHGWGVAVDLRLDARAQAWMRVNAGSYGFVEDTPREPWHWVFKG</sequence>
<reference evidence="2 3" key="1">
    <citation type="submission" date="2018-06" db="EMBL/GenBank/DDBJ databases">
        <title>Whole genome sequencing of a novel hydrocarbon degrading bacterial strain, PW21 isolated from oil contaminated produced water sample.</title>
        <authorList>
            <person name="Nagkirti P."/>
            <person name="Shaikh A."/>
            <person name="Gowdaman V."/>
            <person name="Engineer A.E."/>
            <person name="Dagar S."/>
            <person name="Dhakephalkar P.K."/>
        </authorList>
    </citation>
    <scope>NUCLEOTIDE SEQUENCE [LARGE SCALE GENOMIC DNA]</scope>
    <source>
        <strain evidence="2 3">PW21</strain>
    </source>
</reference>
<dbReference type="AlphaFoldDB" id="A0A2W5Y3M7"/>
<dbReference type="EMBL" id="QKWH01000010">
    <property type="protein sequence ID" value="PZR52434.1"/>
    <property type="molecule type" value="Genomic_DNA"/>
</dbReference>
<feature type="domain" description="D-alanyl-D-alanine carboxypeptidase-like core" evidence="1">
    <location>
        <begin position="86"/>
        <end position="187"/>
    </location>
</feature>
<organism evidence="2 3">
    <name type="scientific">Xylanimonas oleitrophica</name>
    <dbReference type="NCBI Taxonomy" id="2607479"/>
    <lineage>
        <taxon>Bacteria</taxon>
        <taxon>Bacillati</taxon>
        <taxon>Actinomycetota</taxon>
        <taxon>Actinomycetes</taxon>
        <taxon>Micrococcales</taxon>
        <taxon>Promicromonosporaceae</taxon>
        <taxon>Xylanimonas</taxon>
    </lineage>
</organism>
<dbReference type="Pfam" id="PF02557">
    <property type="entry name" value="VanY"/>
    <property type="match status" value="1"/>
</dbReference>
<name>A0A2W5Y3M7_9MICO</name>
<proteinExistence type="predicted"/>
<dbReference type="InterPro" id="IPR009045">
    <property type="entry name" value="Zn_M74/Hedgehog-like"/>
</dbReference>
<dbReference type="SUPFAM" id="SSF55166">
    <property type="entry name" value="Hedgehog/DD-peptidase"/>
    <property type="match status" value="1"/>
</dbReference>
<protein>
    <submittedName>
        <fullName evidence="2">Peptidase M15</fullName>
    </submittedName>
</protein>
<dbReference type="CDD" id="cd14814">
    <property type="entry name" value="Peptidase_M15"/>
    <property type="match status" value="1"/>
</dbReference>